<evidence type="ECO:0000313" key="3">
    <source>
        <dbReference type="Proteomes" id="UP000054279"/>
    </source>
</evidence>
<feature type="region of interest" description="Disordered" evidence="1">
    <location>
        <begin position="57"/>
        <end position="80"/>
    </location>
</feature>
<keyword evidence="3" id="KW-1185">Reference proteome</keyword>
<dbReference type="HOGENOM" id="CLU_1705369_0_0_1"/>
<organism evidence="2 3">
    <name type="scientific">Sphaerobolus stellatus (strain SS14)</name>
    <dbReference type="NCBI Taxonomy" id="990650"/>
    <lineage>
        <taxon>Eukaryota</taxon>
        <taxon>Fungi</taxon>
        <taxon>Dikarya</taxon>
        <taxon>Basidiomycota</taxon>
        <taxon>Agaricomycotina</taxon>
        <taxon>Agaricomycetes</taxon>
        <taxon>Phallomycetidae</taxon>
        <taxon>Geastrales</taxon>
        <taxon>Sphaerobolaceae</taxon>
        <taxon>Sphaerobolus</taxon>
    </lineage>
</organism>
<gene>
    <name evidence="2" type="ORF">M422DRAFT_54507</name>
</gene>
<name>A0A0C9TGY0_SPHS4</name>
<reference evidence="2 3" key="1">
    <citation type="submission" date="2014-06" db="EMBL/GenBank/DDBJ databases">
        <title>Evolutionary Origins and Diversification of the Mycorrhizal Mutualists.</title>
        <authorList>
            <consortium name="DOE Joint Genome Institute"/>
            <consortium name="Mycorrhizal Genomics Consortium"/>
            <person name="Kohler A."/>
            <person name="Kuo A."/>
            <person name="Nagy L.G."/>
            <person name="Floudas D."/>
            <person name="Copeland A."/>
            <person name="Barry K.W."/>
            <person name="Cichocki N."/>
            <person name="Veneault-Fourrey C."/>
            <person name="LaButti K."/>
            <person name="Lindquist E.A."/>
            <person name="Lipzen A."/>
            <person name="Lundell T."/>
            <person name="Morin E."/>
            <person name="Murat C."/>
            <person name="Riley R."/>
            <person name="Ohm R."/>
            <person name="Sun H."/>
            <person name="Tunlid A."/>
            <person name="Henrissat B."/>
            <person name="Grigoriev I.V."/>
            <person name="Hibbett D.S."/>
            <person name="Martin F."/>
        </authorList>
    </citation>
    <scope>NUCLEOTIDE SEQUENCE [LARGE SCALE GENOMIC DNA]</scope>
    <source>
        <strain evidence="2 3">SS14</strain>
    </source>
</reference>
<dbReference type="EMBL" id="KN837300">
    <property type="protein sequence ID" value="KIJ28708.1"/>
    <property type="molecule type" value="Genomic_DNA"/>
</dbReference>
<evidence type="ECO:0000313" key="2">
    <source>
        <dbReference type="EMBL" id="KIJ28708.1"/>
    </source>
</evidence>
<proteinExistence type="predicted"/>
<evidence type="ECO:0000256" key="1">
    <source>
        <dbReference type="SAM" id="MobiDB-lite"/>
    </source>
</evidence>
<protein>
    <submittedName>
        <fullName evidence="2">Uncharacterized protein</fullName>
    </submittedName>
</protein>
<dbReference type="Proteomes" id="UP000054279">
    <property type="component" value="Unassembled WGS sequence"/>
</dbReference>
<dbReference type="AlphaFoldDB" id="A0A0C9TGY0"/>
<sequence>MPARRLENSLGDISSSSQDEECDLLRNLLDTISPPSSPDLISVDNESDNELQWLLDTISPPSSPIGVSQEKTRDFDIPPHFSSTKFGKTSVCIMTYCLMPDTRPQQLIDLLDTISPPSSPTLPAQIHNQSKHFNELLNTMSPPTSPSPSNMSSL</sequence>
<accession>A0A0C9TGY0</accession>